<dbReference type="Pfam" id="PF14721">
    <property type="entry name" value="AIF_C"/>
    <property type="match status" value="1"/>
</dbReference>
<keyword evidence="13" id="KW-1185">Reference proteome</keyword>
<evidence type="ECO:0000256" key="6">
    <source>
        <dbReference type="ARBA" id="ARBA00022946"/>
    </source>
</evidence>
<keyword evidence="10" id="KW-0732">Signal</keyword>
<keyword evidence="7" id="KW-0560">Oxidoreductase</keyword>
<dbReference type="AlphaFoldDB" id="A0A1A9UUD3"/>
<evidence type="ECO:0000256" key="8">
    <source>
        <dbReference type="ARBA" id="ARBA00023027"/>
    </source>
</evidence>
<feature type="chain" id="PRO_5008398820" description="Mitochondrial apoptosis-inducing factor C-terminal domain-containing protein" evidence="10">
    <location>
        <begin position="23"/>
        <end position="139"/>
    </location>
</feature>
<evidence type="ECO:0000256" key="3">
    <source>
        <dbReference type="ARBA" id="ARBA00006442"/>
    </source>
</evidence>
<sequence>MAIVRQWESVVQLLLIQTAVMLFMSEKKKQITCTLHYAYRQMHSKKPSDFVGNAVRETRRNLFVAGDVSCFYDPLSGRRRVEHHDQCIVSGRLAGENMRLGVPEIGYEGIGLVDSSLPTVGVFVLPTKVDRRANNVQLL</sequence>
<comment type="similarity">
    <text evidence="3">Belongs to the FAD-dependent oxidoreductase family.</text>
</comment>
<keyword evidence="4" id="KW-0285">Flavoprotein</keyword>
<dbReference type="PANTHER" id="PTHR43557">
    <property type="entry name" value="APOPTOSIS-INDUCING FACTOR 1"/>
    <property type="match status" value="1"/>
</dbReference>
<evidence type="ECO:0000259" key="11">
    <source>
        <dbReference type="Pfam" id="PF14721"/>
    </source>
</evidence>
<keyword evidence="5" id="KW-0274">FAD</keyword>
<dbReference type="InterPro" id="IPR036188">
    <property type="entry name" value="FAD/NAD-bd_sf"/>
</dbReference>
<evidence type="ECO:0000313" key="12">
    <source>
        <dbReference type="EnsemblMetazoa" id="GAUT015574-PA"/>
    </source>
</evidence>
<evidence type="ECO:0000256" key="10">
    <source>
        <dbReference type="SAM" id="SignalP"/>
    </source>
</evidence>
<dbReference type="SUPFAM" id="SSF51905">
    <property type="entry name" value="FAD/NAD(P)-binding domain"/>
    <property type="match status" value="1"/>
</dbReference>
<proteinExistence type="inferred from homology"/>
<keyword evidence="8" id="KW-0520">NAD</keyword>
<dbReference type="VEuPathDB" id="VectorBase:GAUT015574"/>
<dbReference type="GO" id="GO:0033108">
    <property type="term" value="P:mitochondrial respiratory chain complex assembly"/>
    <property type="evidence" value="ECO:0007669"/>
    <property type="project" value="TreeGrafter"/>
</dbReference>
<organism evidence="12 13">
    <name type="scientific">Glossina austeni</name>
    <name type="common">Savannah tsetse fly</name>
    <dbReference type="NCBI Taxonomy" id="7395"/>
    <lineage>
        <taxon>Eukaryota</taxon>
        <taxon>Metazoa</taxon>
        <taxon>Ecdysozoa</taxon>
        <taxon>Arthropoda</taxon>
        <taxon>Hexapoda</taxon>
        <taxon>Insecta</taxon>
        <taxon>Pterygota</taxon>
        <taxon>Neoptera</taxon>
        <taxon>Endopterygota</taxon>
        <taxon>Diptera</taxon>
        <taxon>Brachycera</taxon>
        <taxon>Muscomorpha</taxon>
        <taxon>Hippoboscoidea</taxon>
        <taxon>Glossinidae</taxon>
        <taxon>Glossina</taxon>
    </lineage>
</organism>
<reference evidence="12" key="1">
    <citation type="submission" date="2020-05" db="UniProtKB">
        <authorList>
            <consortium name="EnsemblMetazoa"/>
        </authorList>
    </citation>
    <scope>IDENTIFICATION</scope>
    <source>
        <strain evidence="12">TTRI</strain>
    </source>
</reference>
<keyword evidence="6" id="KW-0809">Transit peptide</keyword>
<evidence type="ECO:0000313" key="13">
    <source>
        <dbReference type="Proteomes" id="UP000078200"/>
    </source>
</evidence>
<dbReference type="InterPro" id="IPR029324">
    <property type="entry name" value="AIF_C"/>
</dbReference>
<comment type="cofactor">
    <cofactor evidence="1">
        <name>FAD</name>
        <dbReference type="ChEBI" id="CHEBI:57692"/>
    </cofactor>
</comment>
<evidence type="ECO:0000256" key="5">
    <source>
        <dbReference type="ARBA" id="ARBA00022827"/>
    </source>
</evidence>
<dbReference type="GO" id="GO:0071949">
    <property type="term" value="F:FAD binding"/>
    <property type="evidence" value="ECO:0007669"/>
    <property type="project" value="TreeGrafter"/>
</dbReference>
<dbReference type="EnsemblMetazoa" id="GAUT015574-RA">
    <property type="protein sequence ID" value="GAUT015574-PA"/>
    <property type="gene ID" value="GAUT015574"/>
</dbReference>
<feature type="domain" description="Mitochondrial apoptosis-inducing factor C-terminal" evidence="11">
    <location>
        <begin position="103"/>
        <end position="133"/>
    </location>
</feature>
<dbReference type="Gene3D" id="3.50.50.60">
    <property type="entry name" value="FAD/NAD(P)-binding domain"/>
    <property type="match status" value="1"/>
</dbReference>
<keyword evidence="9" id="KW-0496">Mitochondrion</keyword>
<dbReference type="SUPFAM" id="SSF55424">
    <property type="entry name" value="FAD/NAD-linked reductases, dimerisation (C-terminal) domain"/>
    <property type="match status" value="1"/>
</dbReference>
<dbReference type="PANTHER" id="PTHR43557:SF4">
    <property type="entry name" value="APOPTOSIS-INDUCING FACTOR 1, MITOCHONDRIAL"/>
    <property type="match status" value="1"/>
</dbReference>
<dbReference type="GO" id="GO:0016174">
    <property type="term" value="F:NAD(P)H oxidase H2O2-forming activity"/>
    <property type="evidence" value="ECO:0007669"/>
    <property type="project" value="TreeGrafter"/>
</dbReference>
<name>A0A1A9UUD3_GLOAU</name>
<dbReference type="InterPro" id="IPR016156">
    <property type="entry name" value="FAD/NAD-linked_Rdtase_dimer_sf"/>
</dbReference>
<dbReference type="Proteomes" id="UP000078200">
    <property type="component" value="Unassembled WGS sequence"/>
</dbReference>
<evidence type="ECO:0000256" key="9">
    <source>
        <dbReference type="ARBA" id="ARBA00023128"/>
    </source>
</evidence>
<protein>
    <recommendedName>
        <fullName evidence="11">Mitochondrial apoptosis-inducing factor C-terminal domain-containing protein</fullName>
    </recommendedName>
</protein>
<feature type="signal peptide" evidence="10">
    <location>
        <begin position="1"/>
        <end position="22"/>
    </location>
</feature>
<dbReference type="GO" id="GO:0005739">
    <property type="term" value="C:mitochondrion"/>
    <property type="evidence" value="ECO:0007669"/>
    <property type="project" value="UniProtKB-SubCell"/>
</dbReference>
<dbReference type="Gene3D" id="3.30.390.30">
    <property type="match status" value="1"/>
</dbReference>
<evidence type="ECO:0000256" key="4">
    <source>
        <dbReference type="ARBA" id="ARBA00022630"/>
    </source>
</evidence>
<dbReference type="GO" id="GO:0006915">
    <property type="term" value="P:apoptotic process"/>
    <property type="evidence" value="ECO:0007669"/>
    <property type="project" value="TreeGrafter"/>
</dbReference>
<dbReference type="STRING" id="7395.A0A1A9UUD3"/>
<comment type="subcellular location">
    <subcellularLocation>
        <location evidence="2">Mitochondrion</location>
    </subcellularLocation>
</comment>
<dbReference type="InterPro" id="IPR050446">
    <property type="entry name" value="FAD-oxidoreductase/Apoptosis"/>
</dbReference>
<accession>A0A1A9UUD3</accession>
<evidence type="ECO:0000256" key="2">
    <source>
        <dbReference type="ARBA" id="ARBA00004173"/>
    </source>
</evidence>
<evidence type="ECO:0000256" key="1">
    <source>
        <dbReference type="ARBA" id="ARBA00001974"/>
    </source>
</evidence>
<evidence type="ECO:0000256" key="7">
    <source>
        <dbReference type="ARBA" id="ARBA00023002"/>
    </source>
</evidence>
<dbReference type="GO" id="GO:0046983">
    <property type="term" value="F:protein dimerization activity"/>
    <property type="evidence" value="ECO:0007669"/>
    <property type="project" value="InterPro"/>
</dbReference>